<evidence type="ECO:0000313" key="2">
    <source>
        <dbReference type="Proteomes" id="UP000003250"/>
    </source>
</evidence>
<proteinExistence type="predicted"/>
<reference evidence="1 2" key="1">
    <citation type="journal article" date="2012" name="J. Bacteriol.">
        <title>Draft Genome Sequence of Mesorhizobium alhagi CCNWXJ12-2T, a Novel Salt-Resistant Species Isolated from the Desert of Northwestern China.</title>
        <authorList>
            <person name="Zhou M."/>
            <person name="Chen W."/>
            <person name="Chen H."/>
            <person name="Wei G."/>
        </authorList>
    </citation>
    <scope>NUCLEOTIDE SEQUENCE [LARGE SCALE GENOMIC DNA]</scope>
    <source>
        <strain evidence="1 2">CCNWXJ12-2</strain>
    </source>
</reference>
<name>H0HYY8_9HYPH</name>
<sequence length="41" mass="4372">MKRTIYAIICVALIAAGSALLFSMSLDPPDEPFTSSKLQDG</sequence>
<accession>H0HYY8</accession>
<evidence type="ECO:0000313" key="1">
    <source>
        <dbReference type="EMBL" id="EHK54068.1"/>
    </source>
</evidence>
<organism evidence="1 2">
    <name type="scientific">Mesorhizobium alhagi CCNWXJ12-2</name>
    <dbReference type="NCBI Taxonomy" id="1107882"/>
    <lineage>
        <taxon>Bacteria</taxon>
        <taxon>Pseudomonadati</taxon>
        <taxon>Pseudomonadota</taxon>
        <taxon>Alphaproteobacteria</taxon>
        <taxon>Hyphomicrobiales</taxon>
        <taxon>Phyllobacteriaceae</taxon>
        <taxon>Allomesorhizobium</taxon>
    </lineage>
</organism>
<protein>
    <submittedName>
        <fullName evidence="1">Uncharacterized protein</fullName>
    </submittedName>
</protein>
<dbReference type="EMBL" id="AHAM01000237">
    <property type="protein sequence ID" value="EHK54068.1"/>
    <property type="molecule type" value="Genomic_DNA"/>
</dbReference>
<gene>
    <name evidence="1" type="ORF">MAXJ12_27113</name>
</gene>
<dbReference type="PATRIC" id="fig|1107882.3.peg.5251"/>
<dbReference type="Proteomes" id="UP000003250">
    <property type="component" value="Unassembled WGS sequence"/>
</dbReference>
<keyword evidence="2" id="KW-1185">Reference proteome</keyword>
<dbReference type="AlphaFoldDB" id="H0HYY8"/>